<evidence type="ECO:0000313" key="2">
    <source>
        <dbReference type="Proteomes" id="UP000805193"/>
    </source>
</evidence>
<dbReference type="EMBL" id="JABSTQ010000039">
    <property type="protein sequence ID" value="KAG0445734.1"/>
    <property type="molecule type" value="Genomic_DNA"/>
</dbReference>
<feature type="non-terminal residue" evidence="1">
    <location>
        <position position="1"/>
    </location>
</feature>
<evidence type="ECO:0000313" key="1">
    <source>
        <dbReference type="EMBL" id="KAG0445734.1"/>
    </source>
</evidence>
<comment type="caution">
    <text evidence="1">The sequence shown here is derived from an EMBL/GenBank/DDBJ whole genome shotgun (WGS) entry which is preliminary data.</text>
</comment>
<proteinExistence type="predicted"/>
<keyword evidence="2" id="KW-1185">Reference proteome</keyword>
<dbReference type="Proteomes" id="UP000805193">
    <property type="component" value="Unassembled WGS sequence"/>
</dbReference>
<protein>
    <submittedName>
        <fullName evidence="1">Uncharacterized protein</fullName>
    </submittedName>
</protein>
<reference evidence="1 2" key="1">
    <citation type="journal article" date="2020" name="Cell">
        <title>Large-Scale Comparative Analyses of Tick Genomes Elucidate Their Genetic Diversity and Vector Capacities.</title>
        <authorList>
            <consortium name="Tick Genome and Microbiome Consortium (TIGMIC)"/>
            <person name="Jia N."/>
            <person name="Wang J."/>
            <person name="Shi W."/>
            <person name="Du L."/>
            <person name="Sun Y."/>
            <person name="Zhan W."/>
            <person name="Jiang J.F."/>
            <person name="Wang Q."/>
            <person name="Zhang B."/>
            <person name="Ji P."/>
            <person name="Bell-Sakyi L."/>
            <person name="Cui X.M."/>
            <person name="Yuan T.T."/>
            <person name="Jiang B.G."/>
            <person name="Yang W.F."/>
            <person name="Lam T.T."/>
            <person name="Chang Q.C."/>
            <person name="Ding S.J."/>
            <person name="Wang X.J."/>
            <person name="Zhu J.G."/>
            <person name="Ruan X.D."/>
            <person name="Zhao L."/>
            <person name="Wei J.T."/>
            <person name="Ye R.Z."/>
            <person name="Que T.C."/>
            <person name="Du C.H."/>
            <person name="Zhou Y.H."/>
            <person name="Cheng J.X."/>
            <person name="Dai P.F."/>
            <person name="Guo W.B."/>
            <person name="Han X.H."/>
            <person name="Huang E.J."/>
            <person name="Li L.F."/>
            <person name="Wei W."/>
            <person name="Gao Y.C."/>
            <person name="Liu J.Z."/>
            <person name="Shao H.Z."/>
            <person name="Wang X."/>
            <person name="Wang C.C."/>
            <person name="Yang T.C."/>
            <person name="Huo Q.B."/>
            <person name="Li W."/>
            <person name="Chen H.Y."/>
            <person name="Chen S.E."/>
            <person name="Zhou L.G."/>
            <person name="Ni X.B."/>
            <person name="Tian J.H."/>
            <person name="Sheng Y."/>
            <person name="Liu T."/>
            <person name="Pan Y.S."/>
            <person name="Xia L.Y."/>
            <person name="Li J."/>
            <person name="Zhao F."/>
            <person name="Cao W.C."/>
        </authorList>
    </citation>
    <scope>NUCLEOTIDE SEQUENCE [LARGE SCALE GENOMIC DNA]</scope>
    <source>
        <strain evidence="1">Iper-2018</strain>
    </source>
</reference>
<sequence>WERLIRREDRKLTPTCVLCEKHFEGSHVEKTFKGTVDGVDRNSQARDRASNPTHCQRYSTTTRDTPFLKRQRKGKAKKSLAGVQQQVAQMKAQSEVLSESAVEARIKRLPQKQQLAVRTGFRAAQRRSLKGMTYDDNWIVECAMMRM</sequence>
<organism evidence="1 2">
    <name type="scientific">Ixodes persulcatus</name>
    <name type="common">Taiga tick</name>
    <dbReference type="NCBI Taxonomy" id="34615"/>
    <lineage>
        <taxon>Eukaryota</taxon>
        <taxon>Metazoa</taxon>
        <taxon>Ecdysozoa</taxon>
        <taxon>Arthropoda</taxon>
        <taxon>Chelicerata</taxon>
        <taxon>Arachnida</taxon>
        <taxon>Acari</taxon>
        <taxon>Parasitiformes</taxon>
        <taxon>Ixodida</taxon>
        <taxon>Ixodoidea</taxon>
        <taxon>Ixodidae</taxon>
        <taxon>Ixodinae</taxon>
        <taxon>Ixodes</taxon>
    </lineage>
</organism>
<gene>
    <name evidence="1" type="ORF">HPB47_015366</name>
</gene>
<name>A0AC60R1E0_IXOPE</name>
<accession>A0AC60R1E0</accession>